<dbReference type="InterPro" id="IPR051391">
    <property type="entry name" value="Protease_inhibitor_I20"/>
</dbReference>
<evidence type="ECO:0000256" key="5">
    <source>
        <dbReference type="SAM" id="SignalP"/>
    </source>
</evidence>
<keyword evidence="4" id="KW-1015">Disulfide bond</keyword>
<dbReference type="EMBL" id="JACXVP010000003">
    <property type="protein sequence ID" value="KAG5617811.1"/>
    <property type="molecule type" value="Genomic_DNA"/>
</dbReference>
<dbReference type="Gene3D" id="3.30.60.30">
    <property type="match status" value="3"/>
</dbReference>
<evidence type="ECO:0000256" key="1">
    <source>
        <dbReference type="ARBA" id="ARBA00007766"/>
    </source>
</evidence>
<dbReference type="SUPFAM" id="SSF100897">
    <property type="entry name" value="Plant proteinase inhibitors"/>
    <property type="match status" value="2"/>
</dbReference>
<evidence type="ECO:0000256" key="2">
    <source>
        <dbReference type="ARBA" id="ARBA00022690"/>
    </source>
</evidence>
<name>A0A9J6A0J9_SOLCO</name>
<evidence type="ECO:0000256" key="3">
    <source>
        <dbReference type="ARBA" id="ARBA00022900"/>
    </source>
</evidence>
<gene>
    <name evidence="6" type="ORF">H5410_017635</name>
</gene>
<dbReference type="Pfam" id="PF02428">
    <property type="entry name" value="Prot_inhib_II"/>
    <property type="match status" value="3"/>
</dbReference>
<dbReference type="PANTHER" id="PTHR33832">
    <property type="entry name" value="SERINE-TYPE ENDOPEPTIDASE INHIBITOR"/>
    <property type="match status" value="1"/>
</dbReference>
<dbReference type="GO" id="GO:0004867">
    <property type="term" value="F:serine-type endopeptidase inhibitor activity"/>
    <property type="evidence" value="ECO:0007669"/>
    <property type="project" value="UniProtKB-KW"/>
</dbReference>
<comment type="caution">
    <text evidence="6">The sequence shown here is derived from an EMBL/GenBank/DDBJ whole genome shotgun (WGS) entry which is preliminary data.</text>
</comment>
<keyword evidence="3" id="KW-0722">Serine protease inhibitor</keyword>
<dbReference type="Proteomes" id="UP000824120">
    <property type="component" value="Chromosome 3"/>
</dbReference>
<dbReference type="InterPro" id="IPR003465">
    <property type="entry name" value="Prot_inh_I20"/>
</dbReference>
<dbReference type="AlphaFoldDB" id="A0A9J6A0J9"/>
<organism evidence="6 7">
    <name type="scientific">Solanum commersonii</name>
    <name type="common">Commerson's wild potato</name>
    <name type="synonym">Commerson's nightshade</name>
    <dbReference type="NCBI Taxonomy" id="4109"/>
    <lineage>
        <taxon>Eukaryota</taxon>
        <taxon>Viridiplantae</taxon>
        <taxon>Streptophyta</taxon>
        <taxon>Embryophyta</taxon>
        <taxon>Tracheophyta</taxon>
        <taxon>Spermatophyta</taxon>
        <taxon>Magnoliopsida</taxon>
        <taxon>eudicotyledons</taxon>
        <taxon>Gunneridae</taxon>
        <taxon>Pentapetalae</taxon>
        <taxon>asterids</taxon>
        <taxon>lamiids</taxon>
        <taxon>Solanales</taxon>
        <taxon>Solanaceae</taxon>
        <taxon>Solanoideae</taxon>
        <taxon>Solaneae</taxon>
        <taxon>Solanum</taxon>
    </lineage>
</organism>
<feature type="chain" id="PRO_5039899724" description="Proteinase inhibitor type-2 CEVI57" evidence="5">
    <location>
        <begin position="31"/>
        <end position="189"/>
    </location>
</feature>
<dbReference type="OrthoDB" id="1539471at2759"/>
<dbReference type="PANTHER" id="PTHR33832:SF23">
    <property type="entry name" value="PROTEINASE INHIBITOR TYPE-2 P303.51"/>
    <property type="match status" value="1"/>
</dbReference>
<evidence type="ECO:0000256" key="4">
    <source>
        <dbReference type="ARBA" id="ARBA00023157"/>
    </source>
</evidence>
<keyword evidence="7" id="KW-1185">Reference proteome</keyword>
<feature type="signal peptide" evidence="5">
    <location>
        <begin position="1"/>
        <end position="30"/>
    </location>
</feature>
<evidence type="ECO:0000313" key="7">
    <source>
        <dbReference type="Proteomes" id="UP000824120"/>
    </source>
</evidence>
<accession>A0A9J6A0J9</accession>
<proteinExistence type="inferred from homology"/>
<reference evidence="6 7" key="1">
    <citation type="submission" date="2020-09" db="EMBL/GenBank/DDBJ databases">
        <title>De no assembly of potato wild relative species, Solanum commersonii.</title>
        <authorList>
            <person name="Cho K."/>
        </authorList>
    </citation>
    <scope>NUCLEOTIDE SEQUENCE [LARGE SCALE GENOMIC DNA]</scope>
    <source>
        <strain evidence="6">LZ3.2</strain>
        <tissue evidence="6">Leaf</tissue>
    </source>
</reference>
<keyword evidence="2" id="KW-0646">Protease inhibitor</keyword>
<comment type="similarity">
    <text evidence="1">Belongs to the protease inhibitor I20 (potato type II proteinase inhibitor) family.</text>
</comment>
<keyword evidence="5" id="KW-0732">Signal</keyword>
<evidence type="ECO:0000313" key="6">
    <source>
        <dbReference type="EMBL" id="KAG5617811.1"/>
    </source>
</evidence>
<protein>
    <recommendedName>
        <fullName evidence="8">Proteinase inhibitor type-2 CEVI57</fullName>
    </recommendedName>
</protein>
<sequence>MAVHKEVSSLAYLLVIGLLVLVSAMEHVDAKACTLECGNLGYGICPRSKGSSENPICTNCCAGQSDPKNPKACPRNCDPHIAYSKCPRSRGKTLIYPTGCTTCCTGYKGCYYFGKDGKFVCEGESIEPKACTLECDSRVAYMTCPSSGLAKLNQVCVNCCTAGEGCKLYGYDGSLICTGEPAQGNISTI</sequence>
<evidence type="ECO:0008006" key="8">
    <source>
        <dbReference type="Google" id="ProtNLM"/>
    </source>
</evidence>